<dbReference type="SUPFAM" id="SSF56784">
    <property type="entry name" value="HAD-like"/>
    <property type="match status" value="1"/>
</dbReference>
<evidence type="ECO:0000313" key="1">
    <source>
        <dbReference type="EMBL" id="MBP2708200.1"/>
    </source>
</evidence>
<proteinExistence type="predicted"/>
<dbReference type="Proteomes" id="UP000674234">
    <property type="component" value="Unassembled WGS sequence"/>
</dbReference>
<dbReference type="Gene3D" id="3.40.50.1000">
    <property type="entry name" value="HAD superfamily/HAD-like"/>
    <property type="match status" value="1"/>
</dbReference>
<dbReference type="PANTHER" id="PTHR43434:SF1">
    <property type="entry name" value="PHOSPHOGLYCOLATE PHOSPHATASE"/>
    <property type="match status" value="1"/>
</dbReference>
<dbReference type="RefSeq" id="WP_210159465.1">
    <property type="nucleotide sequence ID" value="NZ_JAFCNB010000028.1"/>
</dbReference>
<dbReference type="EMBL" id="JAFCNB010000028">
    <property type="protein sequence ID" value="MBP2708200.1"/>
    <property type="molecule type" value="Genomic_DNA"/>
</dbReference>
<dbReference type="InterPro" id="IPR023214">
    <property type="entry name" value="HAD_sf"/>
</dbReference>
<dbReference type="InterPro" id="IPR036412">
    <property type="entry name" value="HAD-like_sf"/>
</dbReference>
<keyword evidence="2" id="KW-1185">Reference proteome</keyword>
<keyword evidence="1" id="KW-0378">Hydrolase</keyword>
<evidence type="ECO:0000313" key="2">
    <source>
        <dbReference type="Proteomes" id="UP000674234"/>
    </source>
</evidence>
<organism evidence="1 2">
    <name type="scientific">Microbispora oryzae</name>
    <dbReference type="NCBI Taxonomy" id="2806554"/>
    <lineage>
        <taxon>Bacteria</taxon>
        <taxon>Bacillati</taxon>
        <taxon>Actinomycetota</taxon>
        <taxon>Actinomycetes</taxon>
        <taxon>Streptosporangiales</taxon>
        <taxon>Streptosporangiaceae</taxon>
        <taxon>Microbispora</taxon>
    </lineage>
</organism>
<gene>
    <name evidence="1" type="ORF">JOL79_30915</name>
</gene>
<dbReference type="AlphaFoldDB" id="A0A940WM71"/>
<dbReference type="PANTHER" id="PTHR43434">
    <property type="entry name" value="PHOSPHOGLYCOLATE PHOSPHATASE"/>
    <property type="match status" value="1"/>
</dbReference>
<dbReference type="GO" id="GO:0008967">
    <property type="term" value="F:phosphoglycolate phosphatase activity"/>
    <property type="evidence" value="ECO:0007669"/>
    <property type="project" value="TreeGrafter"/>
</dbReference>
<sequence length="225" mass="23756">MTALMGTALQDVMRKAECVLLDFDGPICDIFAGLPAPQVAASLRTFLAARGVEIPPAVEVLDDPLAVFRFSGQLGAEVSRATLDALTELEVEATETARPTPGAAELIYESKRLGKAVAVVSNNSSAAVTAYLQRVGLAVAIDYVSARVDPDPDLMKPHPHLVRRALEWLNGNPPATVLVGDSETDMEVCQVTGVVAIGYANRPGKVSRLEAAGADYVVTNMADLL</sequence>
<reference evidence="1" key="1">
    <citation type="submission" date="2021-02" db="EMBL/GenBank/DDBJ databases">
        <title>Draft genome sequence of Microbispora sp. RL4-1S isolated from rice leaves in Thailand.</title>
        <authorList>
            <person name="Muangham S."/>
            <person name="Duangmal K."/>
        </authorList>
    </citation>
    <scope>NUCLEOTIDE SEQUENCE</scope>
    <source>
        <strain evidence="1">RL4-1S</strain>
    </source>
</reference>
<dbReference type="GO" id="GO:0005829">
    <property type="term" value="C:cytosol"/>
    <property type="evidence" value="ECO:0007669"/>
    <property type="project" value="TreeGrafter"/>
</dbReference>
<dbReference type="InterPro" id="IPR050155">
    <property type="entry name" value="HAD-like_hydrolase_sf"/>
</dbReference>
<name>A0A940WM71_9ACTN</name>
<comment type="caution">
    <text evidence="1">The sequence shown here is derived from an EMBL/GenBank/DDBJ whole genome shotgun (WGS) entry which is preliminary data.</text>
</comment>
<dbReference type="Pfam" id="PF00702">
    <property type="entry name" value="Hydrolase"/>
    <property type="match status" value="1"/>
</dbReference>
<dbReference type="GO" id="GO:0006281">
    <property type="term" value="P:DNA repair"/>
    <property type="evidence" value="ECO:0007669"/>
    <property type="project" value="TreeGrafter"/>
</dbReference>
<accession>A0A940WM71</accession>
<protein>
    <submittedName>
        <fullName evidence="1">HAD family hydrolase</fullName>
    </submittedName>
</protein>